<evidence type="ECO:0000313" key="2">
    <source>
        <dbReference type="EMBL" id="MBT2989398.1"/>
    </source>
</evidence>
<dbReference type="NCBIfam" id="TIGR02917">
    <property type="entry name" value="PEP_TPR_lipo"/>
    <property type="match status" value="1"/>
</dbReference>
<dbReference type="InterPro" id="IPR019734">
    <property type="entry name" value="TPR_rpt"/>
</dbReference>
<evidence type="ECO:0000313" key="3">
    <source>
        <dbReference type="Proteomes" id="UP000770889"/>
    </source>
</evidence>
<dbReference type="AlphaFoldDB" id="A0A944M8W5"/>
<dbReference type="SUPFAM" id="SSF48452">
    <property type="entry name" value="TPR-like"/>
    <property type="match status" value="4"/>
</dbReference>
<comment type="caution">
    <text evidence="2">The sequence shown here is derived from an EMBL/GenBank/DDBJ whole genome shotgun (WGS) entry which is preliminary data.</text>
</comment>
<gene>
    <name evidence="2" type="primary">prsT</name>
    <name evidence="2" type="ORF">KME65_10590</name>
</gene>
<dbReference type="PANTHER" id="PTHR12558">
    <property type="entry name" value="CELL DIVISION CYCLE 16,23,27"/>
    <property type="match status" value="1"/>
</dbReference>
<name>A0A944M8W5_9GAMM</name>
<dbReference type="PANTHER" id="PTHR12558:SF13">
    <property type="entry name" value="CELL DIVISION CYCLE PROTEIN 27 HOMOLOG"/>
    <property type="match status" value="1"/>
</dbReference>
<dbReference type="SMART" id="SM00028">
    <property type="entry name" value="TPR"/>
    <property type="match status" value="9"/>
</dbReference>
<feature type="repeat" description="TPR" evidence="1">
    <location>
        <begin position="362"/>
        <end position="395"/>
    </location>
</feature>
<dbReference type="Proteomes" id="UP000770889">
    <property type="component" value="Unassembled WGS sequence"/>
</dbReference>
<evidence type="ECO:0000256" key="1">
    <source>
        <dbReference type="PROSITE-ProRule" id="PRU00339"/>
    </source>
</evidence>
<dbReference type="Pfam" id="PF14559">
    <property type="entry name" value="TPR_19"/>
    <property type="match status" value="3"/>
</dbReference>
<dbReference type="InterPro" id="IPR014266">
    <property type="entry name" value="PEP-CTERM_TPR_PrsT"/>
</dbReference>
<reference evidence="2 3" key="1">
    <citation type="submission" date="2021-05" db="EMBL/GenBank/DDBJ databases">
        <title>Genetic and Functional Diversity in Clade A Lucinid endosymbionts from the Bahamas.</title>
        <authorList>
            <person name="Giani N.M."/>
            <person name="Engel A.S."/>
            <person name="Campbell B.J."/>
        </authorList>
    </citation>
    <scope>NUCLEOTIDE SEQUENCE [LARGE SCALE GENOMIC DNA]</scope>
    <source>
        <strain evidence="2">LUC16012Gg_MoonRockCtena</strain>
    </source>
</reference>
<dbReference type="PROSITE" id="PS50005">
    <property type="entry name" value="TPR"/>
    <property type="match status" value="2"/>
</dbReference>
<dbReference type="InterPro" id="IPR011990">
    <property type="entry name" value="TPR-like_helical_dom_sf"/>
</dbReference>
<dbReference type="EMBL" id="JAHHGM010000008">
    <property type="protein sequence ID" value="MBT2989398.1"/>
    <property type="molecule type" value="Genomic_DNA"/>
</dbReference>
<proteinExistence type="predicted"/>
<accession>A0A944M8W5</accession>
<feature type="repeat" description="TPR" evidence="1">
    <location>
        <begin position="767"/>
        <end position="800"/>
    </location>
</feature>
<keyword evidence="1" id="KW-0802">TPR repeat</keyword>
<protein>
    <submittedName>
        <fullName evidence="2">PEP-CTERM system TPR-repeat protein PrsT</fullName>
    </submittedName>
</protein>
<dbReference type="Gene3D" id="1.25.40.10">
    <property type="entry name" value="Tetratricopeptide repeat domain"/>
    <property type="match status" value="4"/>
</dbReference>
<sequence>MLALQLILAACSVGTNDQQALAAAQASYDSGNYSKAVIELKQILQINSKNIDARKLLARCYLKKGDGASAEKEISKVSGSQQPTADIQSILMNSWELQGKHQAIVKTYEEGGFNEVDTALVLGVVSYSYLLEKEVEKGVELARKLLEQESNSVTALRTLAKAASVKNDDAEAVEYLQQALQIDNGDYKTWRDLGTMHAKMEDHGKAVELLTNALSKIGPEDPERDAYLIKVNLIHLLFHLERLDESEVYINDLASSYEGNPYVAYLSGLYNYLKRNYEIAVNKLSQTHAVLPNHLPTILLLGALHFAENNLEQANILLTRYVNQVPTHLVARKLLGEVKLRLDKPREALALLESGDVNSNDEQIMTMIGLAASQSGEYSRGIDFLKKAVEANPSDTRIREELAKLYINHGAVDDAITELEDKWVGQSSKRDTLLILSYIKKQDFVSARKLSDQLLQRDGGRTEDLHLRALIELNSGSRNSARRYLSDAVHKNPEFIPGQLALARMDLEDGRLIAGSDRLNLVLAREPRNVNAMMLLAQISERSGKQQEALAWLEKAVESGHNPWLPRVILARYYLRRKEPEKAAVYLDDDELRKSSNPAIRSMLAMLDQQGGHYDEAESTIVKLLKDNPQNETAYLQLADLQAKRGDLNTARETLQKLDREIPTSIKGKLLRYKLEMGAANHQQAAGIIDQLLADNRTKFVGITLQANYHEALGDREKAIKGLEAHATSQAPFVIVQQLSDLYVKNKDPNSAIKLLTKWKKAHNEDQQAQLALAIVYQSAGKVRAALKLYSDLLEANPRNIVALNNSALLNFTQAPQKALAQAKQAYDLTGNSSDAVVDTYAWLTHRSGDTATALKLLGPVLESASDPSILYHYAVMLAESGREKDAEKVLVSIIDGHPEFPESEEAKQLLSEISQIKG</sequence>
<dbReference type="Pfam" id="PF13432">
    <property type="entry name" value="TPR_16"/>
    <property type="match status" value="1"/>
</dbReference>
<organism evidence="2 3">
    <name type="scientific">Candidatus Thiodiazotropha taylori</name>
    <dbReference type="NCBI Taxonomy" id="2792791"/>
    <lineage>
        <taxon>Bacteria</taxon>
        <taxon>Pseudomonadati</taxon>
        <taxon>Pseudomonadota</taxon>
        <taxon>Gammaproteobacteria</taxon>
        <taxon>Chromatiales</taxon>
        <taxon>Sedimenticolaceae</taxon>
        <taxon>Candidatus Thiodiazotropha</taxon>
    </lineage>
</organism>